<dbReference type="RefSeq" id="WP_194447723.1">
    <property type="nucleotide sequence ID" value="NZ_CP063849.1"/>
</dbReference>
<organism evidence="2 3">
    <name type="scientific">Paludibaculum fermentans</name>
    <dbReference type="NCBI Taxonomy" id="1473598"/>
    <lineage>
        <taxon>Bacteria</taxon>
        <taxon>Pseudomonadati</taxon>
        <taxon>Acidobacteriota</taxon>
        <taxon>Terriglobia</taxon>
        <taxon>Bryobacterales</taxon>
        <taxon>Bryobacteraceae</taxon>
        <taxon>Paludibaculum</taxon>
    </lineage>
</organism>
<evidence type="ECO:0000313" key="2">
    <source>
        <dbReference type="EMBL" id="QOY86054.1"/>
    </source>
</evidence>
<evidence type="ECO:0000256" key="1">
    <source>
        <dbReference type="SAM" id="MobiDB-lite"/>
    </source>
</evidence>
<keyword evidence="3" id="KW-1185">Reference proteome</keyword>
<dbReference type="AlphaFoldDB" id="A0A7S7NMU6"/>
<dbReference type="KEGG" id="pfer:IRI77_25010"/>
<sequence length="273" mass="30588">MKKGTAALLDKNLYSGVSWELSQGNLSRLEEILRLSNCVPSYARTPIRGCKSLGYNGLKIHFGQKSYILRFGFLSSEDDTIRIAAGLESAILHSAPSEIFTSLKATRVDLLGLLSPEYPKSVVGAPDFEPDEWKGFPRANCFVYALNLKINRSINPIGSIASKCKQGDAGERYKCGLKEFKLIPWDVDMRPSGRGHYIALYLKGMSVYHFTRLDSDGYWSSKNIDSPPTRDTSRGRYITDPYQNPMEKGQRLDSFYFVPDGYALPKSSHNFAT</sequence>
<gene>
    <name evidence="2" type="ORF">IRI77_25010</name>
</gene>
<evidence type="ECO:0000313" key="3">
    <source>
        <dbReference type="Proteomes" id="UP000593892"/>
    </source>
</evidence>
<accession>A0A7S7NMU6</accession>
<feature type="region of interest" description="Disordered" evidence="1">
    <location>
        <begin position="221"/>
        <end position="243"/>
    </location>
</feature>
<protein>
    <submittedName>
        <fullName evidence="2">Uncharacterized protein</fullName>
    </submittedName>
</protein>
<name>A0A7S7NMU6_PALFE</name>
<dbReference type="EMBL" id="CP063849">
    <property type="protein sequence ID" value="QOY86054.1"/>
    <property type="molecule type" value="Genomic_DNA"/>
</dbReference>
<proteinExistence type="predicted"/>
<reference evidence="2 3" key="1">
    <citation type="submission" date="2020-10" db="EMBL/GenBank/DDBJ databases">
        <title>Complete genome sequence of Paludibaculum fermentans P105T, a facultatively anaerobic acidobacterium capable of dissimilatory Fe(III) reduction.</title>
        <authorList>
            <person name="Dedysh S.N."/>
            <person name="Beletsky A.V."/>
            <person name="Kulichevskaya I.S."/>
            <person name="Mardanov A.V."/>
            <person name="Ravin N.V."/>
        </authorList>
    </citation>
    <scope>NUCLEOTIDE SEQUENCE [LARGE SCALE GENOMIC DNA]</scope>
    <source>
        <strain evidence="2 3">P105</strain>
    </source>
</reference>
<feature type="compositionally biased region" description="Polar residues" evidence="1">
    <location>
        <begin position="221"/>
        <end position="230"/>
    </location>
</feature>
<dbReference type="Proteomes" id="UP000593892">
    <property type="component" value="Chromosome"/>
</dbReference>